<feature type="domain" description="IFT122 first beta-propeller" evidence="9">
    <location>
        <begin position="178"/>
        <end position="284"/>
    </location>
</feature>
<dbReference type="Proteomes" id="UP001162156">
    <property type="component" value="Unassembled WGS sequence"/>
</dbReference>
<evidence type="ECO:0000256" key="3">
    <source>
        <dbReference type="ARBA" id="ARBA00022574"/>
    </source>
</evidence>
<dbReference type="InterPro" id="IPR036322">
    <property type="entry name" value="WD40_repeat_dom_sf"/>
</dbReference>
<dbReference type="PROSITE" id="PS50294">
    <property type="entry name" value="WD_REPEATS_REGION"/>
    <property type="match status" value="1"/>
</dbReference>
<evidence type="ECO:0000259" key="8">
    <source>
        <dbReference type="Pfam" id="PF23377"/>
    </source>
</evidence>
<dbReference type="GO" id="GO:0061512">
    <property type="term" value="P:protein localization to cilium"/>
    <property type="evidence" value="ECO:0007669"/>
    <property type="project" value="TreeGrafter"/>
</dbReference>
<keyword evidence="5" id="KW-0969">Cilium</keyword>
<dbReference type="Gene3D" id="1.25.40.470">
    <property type="match status" value="1"/>
</dbReference>
<dbReference type="GO" id="GO:0035721">
    <property type="term" value="P:intraciliary retrograde transport"/>
    <property type="evidence" value="ECO:0007669"/>
    <property type="project" value="TreeGrafter"/>
</dbReference>
<dbReference type="FunFam" id="2.130.10.10:FF:002179">
    <property type="entry name" value="Intraflagellar transport protein 122 homolog-like Protein"/>
    <property type="match status" value="1"/>
</dbReference>
<evidence type="ECO:0000256" key="1">
    <source>
        <dbReference type="ARBA" id="ARBA00004138"/>
    </source>
</evidence>
<dbReference type="EMBL" id="JANEYF010004294">
    <property type="protein sequence ID" value="KAJ8931563.1"/>
    <property type="molecule type" value="Genomic_DNA"/>
</dbReference>
<evidence type="ECO:0000256" key="7">
    <source>
        <dbReference type="PROSITE-ProRule" id="PRU00221"/>
    </source>
</evidence>
<evidence type="ECO:0000256" key="4">
    <source>
        <dbReference type="ARBA" id="ARBA00022737"/>
    </source>
</evidence>
<dbReference type="InterPro" id="IPR001680">
    <property type="entry name" value="WD40_rpt"/>
</dbReference>
<evidence type="ECO:0000256" key="2">
    <source>
        <dbReference type="ARBA" id="ARBA00019442"/>
    </source>
</evidence>
<dbReference type="AlphaFoldDB" id="A0AAV8WYQ6"/>
<sequence length="629" mass="71244">MRSLPKWVDKIQDSDKIGQSIYDLCFNPDGTQLIVAGGNHVLVYDTNDGSLIQLLKGHKDKVHSVCYARNGEKFASGSADKTVIIWSNKLEGLLKYSHSDSVQCIAFNPLSHHTEQKAVQKHKTNARINSCSWTNDGQYLALALNNGVISIRNKLGEEKGKIERPNSPAIWALSWSTNKDEQTDTLCVTDWNKILSFYTLGGKLVGKERNLGYEALRVRYFPQGDYILIGGLNKACTMYTKEGIKLSVIGDQQNAWVWCCEAHPSGNFVAVGCEDGTISYYQLVFNMVHGLYRERYAFRENMTDIIIQHLITEQKVRIKCRDLIKKIAIYTDRLAVQLPERVIIYELYSKDASDMHYRAKEKITQKLDCSLLVVCTDHLVICQEKMLQCMFFSGEKEKEWNFESPIRYIKNIGGPPGKEGLLLGLKNGQVWEVHLDNIHPLLKVTVNDGIRCLDLSQKKKKLAVVDETGLCQIFNARTGELFFQETNANSVAFNNLYEDMLAFSGNNTLSIKVMDFPAHTQKLSGFVVGLSGSKVFCLNGSNMNTLELPLSTPMYQYIDKKMYNEAYRVACLGVTQGDWDELAHSALEQLEFDVARLAFIKLQDFTYLELIQELLELQQKGNDAPLLRD</sequence>
<name>A0AAV8WYQ6_9CUCU</name>
<dbReference type="SMART" id="SM00320">
    <property type="entry name" value="WD40"/>
    <property type="match status" value="5"/>
</dbReference>
<dbReference type="Gene3D" id="2.130.10.10">
    <property type="entry name" value="YVTN repeat-like/Quinoprotein amine dehydrogenase"/>
    <property type="match status" value="2"/>
</dbReference>
<dbReference type="GO" id="GO:0097730">
    <property type="term" value="C:non-motile cilium"/>
    <property type="evidence" value="ECO:0007669"/>
    <property type="project" value="TreeGrafter"/>
</dbReference>
<comment type="caution">
    <text evidence="11">The sequence shown here is derived from an EMBL/GenBank/DDBJ whole genome shotgun (WGS) entry which is preliminary data.</text>
</comment>
<dbReference type="PROSITE" id="PS50082">
    <property type="entry name" value="WD_REPEATS_2"/>
    <property type="match status" value="1"/>
</dbReference>
<dbReference type="GO" id="GO:0030991">
    <property type="term" value="C:intraciliary transport particle A"/>
    <property type="evidence" value="ECO:0007669"/>
    <property type="project" value="TreeGrafter"/>
</dbReference>
<organism evidence="11 12">
    <name type="scientific">Rhamnusium bicolor</name>
    <dbReference type="NCBI Taxonomy" id="1586634"/>
    <lineage>
        <taxon>Eukaryota</taxon>
        <taxon>Metazoa</taxon>
        <taxon>Ecdysozoa</taxon>
        <taxon>Arthropoda</taxon>
        <taxon>Hexapoda</taxon>
        <taxon>Insecta</taxon>
        <taxon>Pterygota</taxon>
        <taxon>Neoptera</taxon>
        <taxon>Endopterygota</taxon>
        <taxon>Coleoptera</taxon>
        <taxon>Polyphaga</taxon>
        <taxon>Cucujiformia</taxon>
        <taxon>Chrysomeloidea</taxon>
        <taxon>Cerambycidae</taxon>
        <taxon>Lepturinae</taxon>
        <taxon>Rhagiini</taxon>
        <taxon>Rhamnusium</taxon>
    </lineage>
</organism>
<feature type="domain" description="Intraflagellar transport protein 122 homolog TPR" evidence="10">
    <location>
        <begin position="551"/>
        <end position="623"/>
    </location>
</feature>
<gene>
    <name evidence="11" type="ORF">NQ314_015510</name>
</gene>
<dbReference type="SUPFAM" id="SSF50978">
    <property type="entry name" value="WD40 repeat-like"/>
    <property type="match status" value="2"/>
</dbReference>
<evidence type="ECO:0000256" key="6">
    <source>
        <dbReference type="ARBA" id="ARBA00023273"/>
    </source>
</evidence>
<dbReference type="InterPro" id="IPR015943">
    <property type="entry name" value="WD40/YVTN_repeat-like_dom_sf"/>
</dbReference>
<accession>A0AAV8WYQ6</accession>
<dbReference type="PANTHER" id="PTHR12764:SF4">
    <property type="entry name" value="INTRAFLAGELLAR TRANSPORT PROTEIN 122 HOMOLOG"/>
    <property type="match status" value="1"/>
</dbReference>
<feature type="repeat" description="WD" evidence="7">
    <location>
        <begin position="55"/>
        <end position="87"/>
    </location>
</feature>
<keyword evidence="6" id="KW-0966">Cell projection</keyword>
<evidence type="ECO:0000313" key="11">
    <source>
        <dbReference type="EMBL" id="KAJ8931563.1"/>
    </source>
</evidence>
<evidence type="ECO:0000256" key="5">
    <source>
        <dbReference type="ARBA" id="ARBA00023069"/>
    </source>
</evidence>
<dbReference type="InterPro" id="IPR056152">
    <property type="entry name" value="Beta-prop_IFT122_2nd"/>
</dbReference>
<comment type="subcellular location">
    <subcellularLocation>
        <location evidence="1">Cell projection</location>
        <location evidence="1">Cilium</location>
    </subcellularLocation>
</comment>
<dbReference type="PANTHER" id="PTHR12764">
    <property type="entry name" value="WD REPEAT DOMAIN-RELATED"/>
    <property type="match status" value="1"/>
</dbReference>
<dbReference type="Pfam" id="PF23377">
    <property type="entry name" value="Beta-prop_IFT122_2nd"/>
    <property type="match status" value="1"/>
</dbReference>
<keyword evidence="12" id="KW-1185">Reference proteome</keyword>
<feature type="domain" description="IFT122 first beta-propeller" evidence="9">
    <location>
        <begin position="14"/>
        <end position="177"/>
    </location>
</feature>
<dbReference type="InterPro" id="IPR056153">
    <property type="entry name" value="Beta-prop_IFT122_1st"/>
</dbReference>
<dbReference type="InterPro" id="IPR057411">
    <property type="entry name" value="TPR_IFT122"/>
</dbReference>
<evidence type="ECO:0000259" key="9">
    <source>
        <dbReference type="Pfam" id="PF23381"/>
    </source>
</evidence>
<reference evidence="11" key="1">
    <citation type="journal article" date="2023" name="Insect Mol. Biol.">
        <title>Genome sequencing provides insights into the evolution of gene families encoding plant cell wall-degrading enzymes in longhorned beetles.</title>
        <authorList>
            <person name="Shin N.R."/>
            <person name="Okamura Y."/>
            <person name="Kirsch R."/>
            <person name="Pauchet Y."/>
        </authorList>
    </citation>
    <scope>NUCLEOTIDE SEQUENCE</scope>
    <source>
        <strain evidence="11">RBIC_L_NR</strain>
    </source>
</reference>
<dbReference type="GO" id="GO:1905515">
    <property type="term" value="P:non-motile cilium assembly"/>
    <property type="evidence" value="ECO:0007669"/>
    <property type="project" value="TreeGrafter"/>
</dbReference>
<keyword evidence="3 7" id="KW-0853">WD repeat</keyword>
<evidence type="ECO:0000259" key="10">
    <source>
        <dbReference type="Pfam" id="PF25295"/>
    </source>
</evidence>
<evidence type="ECO:0000313" key="12">
    <source>
        <dbReference type="Proteomes" id="UP001162156"/>
    </source>
</evidence>
<dbReference type="Pfam" id="PF23381">
    <property type="entry name" value="Beta-prop_IFT122_1st"/>
    <property type="match status" value="2"/>
</dbReference>
<protein>
    <recommendedName>
        <fullName evidence="2">Intraflagellar transport protein 122 homolog</fullName>
    </recommendedName>
</protein>
<dbReference type="Pfam" id="PF25295">
    <property type="entry name" value="TPR_IFT122"/>
    <property type="match status" value="1"/>
</dbReference>
<feature type="domain" description="IFT122 second beta-propeller" evidence="8">
    <location>
        <begin position="289"/>
        <end position="543"/>
    </location>
</feature>
<dbReference type="InterPro" id="IPR039857">
    <property type="entry name" value="Ift122/121"/>
</dbReference>
<keyword evidence="4" id="KW-0677">Repeat</keyword>
<proteinExistence type="predicted"/>